<feature type="region of interest" description="Disordered" evidence="1">
    <location>
        <begin position="37"/>
        <end position="57"/>
    </location>
</feature>
<dbReference type="Proteomes" id="UP000000305">
    <property type="component" value="Unassembled WGS sequence"/>
</dbReference>
<gene>
    <name evidence="2" type="ORF">DAPPUDRAFT_238226</name>
</gene>
<accession>E9G5U6</accession>
<dbReference type="HOGENOM" id="CLU_2998512_0_0_1"/>
<protein>
    <submittedName>
        <fullName evidence="2">Uncharacterized protein</fullName>
    </submittedName>
</protein>
<keyword evidence="3" id="KW-1185">Reference proteome</keyword>
<dbReference type="KEGG" id="dpx:DAPPUDRAFT_238226"/>
<dbReference type="InParanoid" id="E9G5U6"/>
<organism evidence="2 3">
    <name type="scientific">Daphnia pulex</name>
    <name type="common">Water flea</name>
    <dbReference type="NCBI Taxonomy" id="6669"/>
    <lineage>
        <taxon>Eukaryota</taxon>
        <taxon>Metazoa</taxon>
        <taxon>Ecdysozoa</taxon>
        <taxon>Arthropoda</taxon>
        <taxon>Crustacea</taxon>
        <taxon>Branchiopoda</taxon>
        <taxon>Diplostraca</taxon>
        <taxon>Cladocera</taxon>
        <taxon>Anomopoda</taxon>
        <taxon>Daphniidae</taxon>
        <taxon>Daphnia</taxon>
    </lineage>
</organism>
<evidence type="ECO:0000313" key="3">
    <source>
        <dbReference type="Proteomes" id="UP000000305"/>
    </source>
</evidence>
<evidence type="ECO:0000256" key="1">
    <source>
        <dbReference type="SAM" id="MobiDB-lite"/>
    </source>
</evidence>
<dbReference type="EMBL" id="GL732533">
    <property type="protein sequence ID" value="EFX85109.1"/>
    <property type="molecule type" value="Genomic_DNA"/>
</dbReference>
<proteinExistence type="predicted"/>
<dbReference type="AlphaFoldDB" id="E9G5U6"/>
<reference evidence="2 3" key="1">
    <citation type="journal article" date="2011" name="Science">
        <title>The ecoresponsive genome of Daphnia pulex.</title>
        <authorList>
            <person name="Colbourne J.K."/>
            <person name="Pfrender M.E."/>
            <person name="Gilbert D."/>
            <person name="Thomas W.K."/>
            <person name="Tucker A."/>
            <person name="Oakley T.H."/>
            <person name="Tokishita S."/>
            <person name="Aerts A."/>
            <person name="Arnold G.J."/>
            <person name="Basu M.K."/>
            <person name="Bauer D.J."/>
            <person name="Caceres C.E."/>
            <person name="Carmel L."/>
            <person name="Casola C."/>
            <person name="Choi J.H."/>
            <person name="Detter J.C."/>
            <person name="Dong Q."/>
            <person name="Dusheyko S."/>
            <person name="Eads B.D."/>
            <person name="Frohlich T."/>
            <person name="Geiler-Samerotte K.A."/>
            <person name="Gerlach D."/>
            <person name="Hatcher P."/>
            <person name="Jogdeo S."/>
            <person name="Krijgsveld J."/>
            <person name="Kriventseva E.V."/>
            <person name="Kultz D."/>
            <person name="Laforsch C."/>
            <person name="Lindquist E."/>
            <person name="Lopez J."/>
            <person name="Manak J.R."/>
            <person name="Muller J."/>
            <person name="Pangilinan J."/>
            <person name="Patwardhan R.P."/>
            <person name="Pitluck S."/>
            <person name="Pritham E.J."/>
            <person name="Rechtsteiner A."/>
            <person name="Rho M."/>
            <person name="Rogozin I.B."/>
            <person name="Sakarya O."/>
            <person name="Salamov A."/>
            <person name="Schaack S."/>
            <person name="Shapiro H."/>
            <person name="Shiga Y."/>
            <person name="Skalitzky C."/>
            <person name="Smith Z."/>
            <person name="Souvorov A."/>
            <person name="Sung W."/>
            <person name="Tang Z."/>
            <person name="Tsuchiya D."/>
            <person name="Tu H."/>
            <person name="Vos H."/>
            <person name="Wang M."/>
            <person name="Wolf Y.I."/>
            <person name="Yamagata H."/>
            <person name="Yamada T."/>
            <person name="Ye Y."/>
            <person name="Shaw J.R."/>
            <person name="Andrews J."/>
            <person name="Crease T.J."/>
            <person name="Tang H."/>
            <person name="Lucas S.M."/>
            <person name="Robertson H.M."/>
            <person name="Bork P."/>
            <person name="Koonin E.V."/>
            <person name="Zdobnov E.M."/>
            <person name="Grigoriev I.V."/>
            <person name="Lynch M."/>
            <person name="Boore J.L."/>
        </authorList>
    </citation>
    <scope>NUCLEOTIDE SEQUENCE [LARGE SCALE GENOMIC DNA]</scope>
</reference>
<sequence>MAASEDDDDRVPTKLLRREDTAAPCAIPLLIATSMPLAEKRKKNNSGSEFPVWQDST</sequence>
<name>E9G5U6_DAPPU</name>
<evidence type="ECO:0000313" key="2">
    <source>
        <dbReference type="EMBL" id="EFX85109.1"/>
    </source>
</evidence>